<proteinExistence type="predicted"/>
<feature type="chain" id="PRO_5045641528" evidence="3">
    <location>
        <begin position="32"/>
        <end position="121"/>
    </location>
</feature>
<organism evidence="4 5">
    <name type="scientific">Streptomyces albipurpureus</name>
    <dbReference type="NCBI Taxonomy" id="2897419"/>
    <lineage>
        <taxon>Bacteria</taxon>
        <taxon>Bacillati</taxon>
        <taxon>Actinomycetota</taxon>
        <taxon>Actinomycetes</taxon>
        <taxon>Kitasatosporales</taxon>
        <taxon>Streptomycetaceae</taxon>
        <taxon>Streptomyces</taxon>
    </lineage>
</organism>
<name>A0ABT0V4J5_9ACTN</name>
<keyword evidence="5" id="KW-1185">Reference proteome</keyword>
<keyword evidence="3" id="KW-0732">Signal</keyword>
<dbReference type="EMBL" id="JAMQAW010000104">
    <property type="protein sequence ID" value="MCM2394301.1"/>
    <property type="molecule type" value="Genomic_DNA"/>
</dbReference>
<evidence type="ECO:0000313" key="4">
    <source>
        <dbReference type="EMBL" id="MCM2394301.1"/>
    </source>
</evidence>
<evidence type="ECO:0000256" key="2">
    <source>
        <dbReference type="SAM" id="Phobius"/>
    </source>
</evidence>
<keyword evidence="2" id="KW-0812">Transmembrane</keyword>
<evidence type="ECO:0000313" key="5">
    <source>
        <dbReference type="Proteomes" id="UP001431429"/>
    </source>
</evidence>
<feature type="region of interest" description="Disordered" evidence="1">
    <location>
        <begin position="30"/>
        <end position="89"/>
    </location>
</feature>
<sequence length="121" mass="12037">MNRSPSRFGRIAAFTATTALTVALPLCGSAAAPSTRGPASNGQTDLASSGPVTTEPVSITGASGPLVSAQPPTTGVALPSASKPDGPIESSLSVAATGAIAGAATVMIVRRHQRRSRNSRR</sequence>
<gene>
    <name evidence="4" type="ORF">NBG84_39560</name>
</gene>
<feature type="signal peptide" evidence="3">
    <location>
        <begin position="1"/>
        <end position="31"/>
    </location>
</feature>
<protein>
    <submittedName>
        <fullName evidence="4">Uncharacterized protein</fullName>
    </submittedName>
</protein>
<accession>A0ABT0V4J5</accession>
<feature type="transmembrane region" description="Helical" evidence="2">
    <location>
        <begin position="90"/>
        <end position="109"/>
    </location>
</feature>
<comment type="caution">
    <text evidence="4">The sequence shown here is derived from an EMBL/GenBank/DDBJ whole genome shotgun (WGS) entry which is preliminary data.</text>
</comment>
<keyword evidence="2" id="KW-1133">Transmembrane helix</keyword>
<reference evidence="4" key="1">
    <citation type="submission" date="2022-06" db="EMBL/GenBank/DDBJ databases">
        <title>Genome public.</title>
        <authorList>
            <person name="Sun Q."/>
        </authorList>
    </citation>
    <scope>NUCLEOTIDE SEQUENCE</scope>
    <source>
        <strain evidence="4">CWNU-1</strain>
    </source>
</reference>
<dbReference type="RefSeq" id="WP_250924573.1">
    <property type="nucleotide sequence ID" value="NZ_JAMQAW010000104.1"/>
</dbReference>
<evidence type="ECO:0000256" key="1">
    <source>
        <dbReference type="SAM" id="MobiDB-lite"/>
    </source>
</evidence>
<keyword evidence="2" id="KW-0472">Membrane</keyword>
<feature type="compositionally biased region" description="Polar residues" evidence="1">
    <location>
        <begin position="37"/>
        <end position="61"/>
    </location>
</feature>
<dbReference type="Proteomes" id="UP001431429">
    <property type="component" value="Unassembled WGS sequence"/>
</dbReference>
<evidence type="ECO:0000256" key="3">
    <source>
        <dbReference type="SAM" id="SignalP"/>
    </source>
</evidence>